<gene>
    <name evidence="2" type="ORF">MGAL_10B058446</name>
</gene>
<name>A0A8B6CEB3_MYTGA</name>
<sequence length="263" mass="30062">MQKQRNQMGSLLVRMQANITTREIILFVVITSFGLLIVGGLVYKYLKRQTRIQIAQHQHDEIIADNSRNNMHLKLSEEGNNSVYDIIDESAMSKTLEPFTFRTQNSYLDVTYGPNSLMNVKDNLGISCLPGISSLSQLVQMTNLRSQRYGLEESVITHQGALLRAYSDGYLMPSSFKHHTEINKMITQQGALFSKTDSMTQKEYGRHIYDEPADDGIGRENNYDRLIFSKDKNNLRNENETKQLGINIKPLKYTTCSPKRNTV</sequence>
<evidence type="ECO:0000313" key="3">
    <source>
        <dbReference type="Proteomes" id="UP000596742"/>
    </source>
</evidence>
<evidence type="ECO:0000313" key="2">
    <source>
        <dbReference type="EMBL" id="VDI03988.1"/>
    </source>
</evidence>
<evidence type="ECO:0000256" key="1">
    <source>
        <dbReference type="SAM" id="Phobius"/>
    </source>
</evidence>
<keyword evidence="1" id="KW-1133">Transmembrane helix</keyword>
<keyword evidence="1" id="KW-0812">Transmembrane</keyword>
<accession>A0A8B6CEB3</accession>
<dbReference type="OrthoDB" id="6126768at2759"/>
<reference evidence="2" key="1">
    <citation type="submission" date="2018-11" db="EMBL/GenBank/DDBJ databases">
        <authorList>
            <person name="Alioto T."/>
            <person name="Alioto T."/>
        </authorList>
    </citation>
    <scope>NUCLEOTIDE SEQUENCE</scope>
</reference>
<keyword evidence="1" id="KW-0472">Membrane</keyword>
<feature type="transmembrane region" description="Helical" evidence="1">
    <location>
        <begin position="24"/>
        <end position="46"/>
    </location>
</feature>
<organism evidence="2 3">
    <name type="scientific">Mytilus galloprovincialis</name>
    <name type="common">Mediterranean mussel</name>
    <dbReference type="NCBI Taxonomy" id="29158"/>
    <lineage>
        <taxon>Eukaryota</taxon>
        <taxon>Metazoa</taxon>
        <taxon>Spiralia</taxon>
        <taxon>Lophotrochozoa</taxon>
        <taxon>Mollusca</taxon>
        <taxon>Bivalvia</taxon>
        <taxon>Autobranchia</taxon>
        <taxon>Pteriomorphia</taxon>
        <taxon>Mytilida</taxon>
        <taxon>Mytiloidea</taxon>
        <taxon>Mytilidae</taxon>
        <taxon>Mytilinae</taxon>
        <taxon>Mytilus</taxon>
    </lineage>
</organism>
<dbReference type="Proteomes" id="UP000596742">
    <property type="component" value="Unassembled WGS sequence"/>
</dbReference>
<keyword evidence="3" id="KW-1185">Reference proteome</keyword>
<proteinExistence type="predicted"/>
<protein>
    <submittedName>
        <fullName evidence="2">Uncharacterized protein</fullName>
    </submittedName>
</protein>
<dbReference type="AlphaFoldDB" id="A0A8B6CEB3"/>
<dbReference type="EMBL" id="UYJE01001654">
    <property type="protein sequence ID" value="VDI03988.1"/>
    <property type="molecule type" value="Genomic_DNA"/>
</dbReference>
<comment type="caution">
    <text evidence="2">The sequence shown here is derived from an EMBL/GenBank/DDBJ whole genome shotgun (WGS) entry which is preliminary data.</text>
</comment>